<name>A0A9N9RGX9_9DIPT</name>
<dbReference type="InterPro" id="IPR001353">
    <property type="entry name" value="Proteasome_sua/b"/>
</dbReference>
<evidence type="ECO:0000313" key="1">
    <source>
        <dbReference type="EMBL" id="CAG9797737.1"/>
    </source>
</evidence>
<evidence type="ECO:0000313" key="2">
    <source>
        <dbReference type="Proteomes" id="UP001153620"/>
    </source>
</evidence>
<dbReference type="GO" id="GO:0051603">
    <property type="term" value="P:proteolysis involved in protein catabolic process"/>
    <property type="evidence" value="ECO:0007669"/>
    <property type="project" value="InterPro"/>
</dbReference>
<dbReference type="OrthoDB" id="431557at2759"/>
<accession>A0A9N9RGX9</accession>
<proteinExistence type="predicted"/>
<reference evidence="1" key="2">
    <citation type="submission" date="2022-10" db="EMBL/GenBank/DDBJ databases">
        <authorList>
            <consortium name="ENA_rothamsted_submissions"/>
            <consortium name="culmorum"/>
            <person name="King R."/>
        </authorList>
    </citation>
    <scope>NUCLEOTIDE SEQUENCE</scope>
</reference>
<dbReference type="InterPro" id="IPR029055">
    <property type="entry name" value="Ntn_hydrolases_N"/>
</dbReference>
<gene>
    <name evidence="1" type="ORF">CHIRRI_LOCUS725</name>
</gene>
<dbReference type="Gene3D" id="3.60.20.10">
    <property type="entry name" value="Glutamine Phosphoribosylpyrophosphate, subunit 1, domain 1"/>
    <property type="match status" value="1"/>
</dbReference>
<dbReference type="AlphaFoldDB" id="A0A9N9RGX9"/>
<dbReference type="GO" id="GO:0005839">
    <property type="term" value="C:proteasome core complex"/>
    <property type="evidence" value="ECO:0007669"/>
    <property type="project" value="InterPro"/>
</dbReference>
<dbReference type="Proteomes" id="UP001153620">
    <property type="component" value="Chromosome 1"/>
</dbReference>
<sequence>MGDFCIALCGSNGCIFVVNKHSKIEEEWDDFDSDVLLLEVIKSNLKIPNKIRKCELKSSINNKSEVIITYGNTDERKLIFGTIIDEKRSYLLSFYKPMPLHILSNRVSDLMRKMASSNPEVILASWTNDNHCELYSISANGESNKCFGCVIGHQKENIKEALLKLDFRVLNVRQLLTAVVKLALEFCDEEDDLQLSWICDETNGEHQICDQKLVDNVMKCI</sequence>
<dbReference type="Pfam" id="PF00227">
    <property type="entry name" value="Proteasome"/>
    <property type="match status" value="1"/>
</dbReference>
<keyword evidence="2" id="KW-1185">Reference proteome</keyword>
<dbReference type="EMBL" id="OU895877">
    <property type="protein sequence ID" value="CAG9797737.1"/>
    <property type="molecule type" value="Genomic_DNA"/>
</dbReference>
<reference evidence="1" key="1">
    <citation type="submission" date="2022-01" db="EMBL/GenBank/DDBJ databases">
        <authorList>
            <person name="King R."/>
        </authorList>
    </citation>
    <scope>NUCLEOTIDE SEQUENCE</scope>
</reference>
<dbReference type="SUPFAM" id="SSF56235">
    <property type="entry name" value="N-terminal nucleophile aminohydrolases (Ntn hydrolases)"/>
    <property type="match status" value="1"/>
</dbReference>
<protein>
    <submittedName>
        <fullName evidence="1">Uncharacterized protein</fullName>
    </submittedName>
</protein>
<organism evidence="1 2">
    <name type="scientific">Chironomus riparius</name>
    <dbReference type="NCBI Taxonomy" id="315576"/>
    <lineage>
        <taxon>Eukaryota</taxon>
        <taxon>Metazoa</taxon>
        <taxon>Ecdysozoa</taxon>
        <taxon>Arthropoda</taxon>
        <taxon>Hexapoda</taxon>
        <taxon>Insecta</taxon>
        <taxon>Pterygota</taxon>
        <taxon>Neoptera</taxon>
        <taxon>Endopterygota</taxon>
        <taxon>Diptera</taxon>
        <taxon>Nematocera</taxon>
        <taxon>Chironomoidea</taxon>
        <taxon>Chironomidae</taxon>
        <taxon>Chironominae</taxon>
        <taxon>Chironomus</taxon>
    </lineage>
</organism>